<proteinExistence type="predicted"/>
<dbReference type="OrthoDB" id="1394818at2759"/>
<feature type="region of interest" description="Disordered" evidence="1">
    <location>
        <begin position="1"/>
        <end position="38"/>
    </location>
</feature>
<feature type="compositionally biased region" description="Basic and acidic residues" evidence="1">
    <location>
        <begin position="22"/>
        <end position="36"/>
    </location>
</feature>
<organism evidence="2 3">
    <name type="scientific">Rickenella mellea</name>
    <dbReference type="NCBI Taxonomy" id="50990"/>
    <lineage>
        <taxon>Eukaryota</taxon>
        <taxon>Fungi</taxon>
        <taxon>Dikarya</taxon>
        <taxon>Basidiomycota</taxon>
        <taxon>Agaricomycotina</taxon>
        <taxon>Agaricomycetes</taxon>
        <taxon>Hymenochaetales</taxon>
        <taxon>Rickenellaceae</taxon>
        <taxon>Rickenella</taxon>
    </lineage>
</organism>
<gene>
    <name evidence="2" type="ORF">BD410DRAFT_896348</name>
</gene>
<dbReference type="Proteomes" id="UP000294933">
    <property type="component" value="Unassembled WGS sequence"/>
</dbReference>
<sequence>MTWPWDKVMASANSTKPPSSLPKEKEGRTPMNRRDSGTFSVKDVQIGKVQRSNSDVLVQHRRLICGITPKHCSLAHLPFPHPLYREVISGRYRGVIIVRIGKRCERTPMSGRELQTVFQLSNVVKTYDSTHRLSAQLREDIAKLTNATQEFLMFLHVSSFSPSSTPRPCSPMPNGTNSAAQANALNQIAAEEAKHGLLSANGDAGDGINTTVDITRHVASREVKAVPRSASASDVQDPASAADDGYANADRRGCS</sequence>
<dbReference type="STRING" id="50990.A0A4Y7QCY8"/>
<keyword evidence="3" id="KW-1185">Reference proteome</keyword>
<protein>
    <submittedName>
        <fullName evidence="2">Uncharacterized protein</fullName>
    </submittedName>
</protein>
<accession>A0A4Y7QCY8</accession>
<evidence type="ECO:0000313" key="2">
    <source>
        <dbReference type="EMBL" id="TDL24710.1"/>
    </source>
</evidence>
<dbReference type="InterPro" id="IPR019487">
    <property type="entry name" value="RAM_signalling_pathway_SOG2"/>
</dbReference>
<dbReference type="VEuPathDB" id="FungiDB:BD410DRAFT_896348"/>
<dbReference type="EMBL" id="ML170165">
    <property type="protein sequence ID" value="TDL24710.1"/>
    <property type="molecule type" value="Genomic_DNA"/>
</dbReference>
<feature type="region of interest" description="Disordered" evidence="1">
    <location>
        <begin position="222"/>
        <end position="255"/>
    </location>
</feature>
<reference evidence="2 3" key="1">
    <citation type="submission" date="2018-06" db="EMBL/GenBank/DDBJ databases">
        <title>A transcriptomic atlas of mushroom development highlights an independent origin of complex multicellularity.</title>
        <authorList>
            <consortium name="DOE Joint Genome Institute"/>
            <person name="Krizsan K."/>
            <person name="Almasi E."/>
            <person name="Merenyi Z."/>
            <person name="Sahu N."/>
            <person name="Viragh M."/>
            <person name="Koszo T."/>
            <person name="Mondo S."/>
            <person name="Kiss B."/>
            <person name="Balint B."/>
            <person name="Kues U."/>
            <person name="Barry K."/>
            <person name="Hegedus J.C."/>
            <person name="Henrissat B."/>
            <person name="Johnson J."/>
            <person name="Lipzen A."/>
            <person name="Ohm R."/>
            <person name="Nagy I."/>
            <person name="Pangilinan J."/>
            <person name="Yan J."/>
            <person name="Xiong Y."/>
            <person name="Grigoriev I.V."/>
            <person name="Hibbett D.S."/>
            <person name="Nagy L.G."/>
        </authorList>
    </citation>
    <scope>NUCLEOTIDE SEQUENCE [LARGE SCALE GENOMIC DNA]</scope>
    <source>
        <strain evidence="2 3">SZMC22713</strain>
    </source>
</reference>
<dbReference type="Pfam" id="PF10428">
    <property type="entry name" value="SOG2"/>
    <property type="match status" value="1"/>
</dbReference>
<evidence type="ECO:0000256" key="1">
    <source>
        <dbReference type="SAM" id="MobiDB-lite"/>
    </source>
</evidence>
<name>A0A4Y7QCY8_9AGAM</name>
<evidence type="ECO:0000313" key="3">
    <source>
        <dbReference type="Proteomes" id="UP000294933"/>
    </source>
</evidence>
<dbReference type="AlphaFoldDB" id="A0A4Y7QCY8"/>